<evidence type="ECO:0000313" key="3">
    <source>
        <dbReference type="EMBL" id="MBB4663548.1"/>
    </source>
</evidence>
<feature type="compositionally biased region" description="Basic and acidic residues" evidence="1">
    <location>
        <begin position="9"/>
        <end position="18"/>
    </location>
</feature>
<name>A0A840IHW9_9ACTN</name>
<evidence type="ECO:0000313" key="4">
    <source>
        <dbReference type="Proteomes" id="UP000585272"/>
    </source>
</evidence>
<feature type="region of interest" description="Disordered" evidence="1">
    <location>
        <begin position="1"/>
        <end position="20"/>
    </location>
</feature>
<proteinExistence type="predicted"/>
<keyword evidence="2" id="KW-0472">Membrane</keyword>
<dbReference type="RefSeq" id="WP_183343272.1">
    <property type="nucleotide sequence ID" value="NZ_JACHNU010000004.1"/>
</dbReference>
<dbReference type="EMBL" id="JACHNU010000004">
    <property type="protein sequence ID" value="MBB4663548.1"/>
    <property type="molecule type" value="Genomic_DNA"/>
</dbReference>
<protein>
    <submittedName>
        <fullName evidence="3">Fatty acid desaturase</fullName>
    </submittedName>
</protein>
<accession>A0A840IHW9</accession>
<dbReference type="AlphaFoldDB" id="A0A840IHW9"/>
<keyword evidence="2" id="KW-0812">Transmembrane</keyword>
<organism evidence="3 4">
    <name type="scientific">Conexibacter arvalis</name>
    <dbReference type="NCBI Taxonomy" id="912552"/>
    <lineage>
        <taxon>Bacteria</taxon>
        <taxon>Bacillati</taxon>
        <taxon>Actinomycetota</taxon>
        <taxon>Thermoleophilia</taxon>
        <taxon>Solirubrobacterales</taxon>
        <taxon>Conexibacteraceae</taxon>
        <taxon>Conexibacter</taxon>
    </lineage>
</organism>
<feature type="transmembrane region" description="Helical" evidence="2">
    <location>
        <begin position="48"/>
        <end position="76"/>
    </location>
</feature>
<reference evidence="3 4" key="1">
    <citation type="submission" date="2020-08" db="EMBL/GenBank/DDBJ databases">
        <title>Genomic Encyclopedia of Archaeal and Bacterial Type Strains, Phase II (KMG-II): from individual species to whole genera.</title>
        <authorList>
            <person name="Goeker M."/>
        </authorList>
    </citation>
    <scope>NUCLEOTIDE SEQUENCE [LARGE SCALE GENOMIC DNA]</scope>
    <source>
        <strain evidence="3 4">DSM 23288</strain>
    </source>
</reference>
<keyword evidence="4" id="KW-1185">Reference proteome</keyword>
<evidence type="ECO:0000256" key="1">
    <source>
        <dbReference type="SAM" id="MobiDB-lite"/>
    </source>
</evidence>
<gene>
    <name evidence="3" type="ORF">BDZ31_003143</name>
</gene>
<keyword evidence="2" id="KW-1133">Transmembrane helix</keyword>
<feature type="transmembrane region" description="Helical" evidence="2">
    <location>
        <begin position="21"/>
        <end position="42"/>
    </location>
</feature>
<evidence type="ECO:0000256" key="2">
    <source>
        <dbReference type="SAM" id="Phobius"/>
    </source>
</evidence>
<comment type="caution">
    <text evidence="3">The sequence shown here is derived from an EMBL/GenBank/DDBJ whole genome shotgun (WGS) entry which is preliminary data.</text>
</comment>
<dbReference type="Proteomes" id="UP000585272">
    <property type="component" value="Unassembled WGS sequence"/>
</dbReference>
<sequence length="87" mass="8856">MAQEPEDPQLERSTRSFRDSGGGIVLVGLAIAGVGGLIALLGALVSDWLVGVGAMVATLGAVVVAVGIVLLLIALVTNRMAHHRPFA</sequence>